<dbReference type="HOGENOM" id="CLU_1447121_0_0_6"/>
<dbReference type="InterPro" id="IPR050595">
    <property type="entry name" value="Bact_response_regulator"/>
</dbReference>
<reference evidence="5 6" key="1">
    <citation type="journal article" date="2005" name="Nucleic Acids Res.">
        <title>The genome sequence of Xanthomonas oryzae pathovar oryzae KACC10331, the bacterial blight pathogen of rice.</title>
        <authorList>
            <person name="Lee B.M."/>
            <person name="Park Y.J."/>
            <person name="Park D.S."/>
            <person name="Kang H.W."/>
            <person name="Kim J.G."/>
            <person name="Song E.S."/>
            <person name="Park I.C."/>
            <person name="Yoon U.H."/>
            <person name="Hahn J.H."/>
            <person name="Koo B.S."/>
            <person name="Lee G.B."/>
            <person name="Kim H."/>
            <person name="Park H.S."/>
            <person name="Yoon K.O."/>
            <person name="Kim J.H."/>
            <person name="Jung C.H."/>
            <person name="Koh N.H."/>
            <person name="Seo J.S."/>
            <person name="Go S.J."/>
        </authorList>
    </citation>
    <scope>NUCLEOTIDE SEQUENCE [LARGE SCALE GENOMIC DNA]</scope>
    <source>
        <strain evidence="6">KACC10331 / KXO85</strain>
    </source>
</reference>
<dbReference type="Proteomes" id="UP000006735">
    <property type="component" value="Chromosome"/>
</dbReference>
<protein>
    <submittedName>
        <fullName evidence="5">Pilus protein</fullName>
    </submittedName>
</protein>
<dbReference type="SUPFAM" id="SSF52172">
    <property type="entry name" value="CheY-like"/>
    <property type="match status" value="1"/>
</dbReference>
<evidence type="ECO:0000256" key="1">
    <source>
        <dbReference type="ARBA" id="ARBA00022553"/>
    </source>
</evidence>
<keyword evidence="6" id="KW-1185">Reference proteome</keyword>
<dbReference type="AlphaFoldDB" id="Q5H221"/>
<sequence length="187" mass="20429">MRDLPAGTRPDVVGTSAWRGPGNAPLTVDAGLGIYMQFRSDVGRDDASRAWGYVMSENIAAGGELAGLKVMVIDDSKTIRRTAETLLKREGCEVVTATDGFEALAKIADQQPQIIFVDIMMPRLDGYQTCALIKGNQLFKSTPVIMLSSKDGLFDKARGRIVGSEQYLTKPFTREELLSAIRTYVHA</sequence>
<keyword evidence="1 3" id="KW-0597">Phosphoprotein</keyword>
<name>Q5H221_XANOR</name>
<keyword evidence="2" id="KW-0902">Two-component regulatory system</keyword>
<dbReference type="InterPro" id="IPR011006">
    <property type="entry name" value="CheY-like_superfamily"/>
</dbReference>
<evidence type="ECO:0000256" key="3">
    <source>
        <dbReference type="PROSITE-ProRule" id="PRU00169"/>
    </source>
</evidence>
<dbReference type="PANTHER" id="PTHR44591">
    <property type="entry name" value="STRESS RESPONSE REGULATOR PROTEIN 1"/>
    <property type="match status" value="1"/>
</dbReference>
<dbReference type="Pfam" id="PF00072">
    <property type="entry name" value="Response_reg"/>
    <property type="match status" value="1"/>
</dbReference>
<evidence type="ECO:0000256" key="2">
    <source>
        <dbReference type="ARBA" id="ARBA00023012"/>
    </source>
</evidence>
<proteinExistence type="predicted"/>
<evidence type="ECO:0000313" key="6">
    <source>
        <dbReference type="Proteomes" id="UP000006735"/>
    </source>
</evidence>
<feature type="modified residue" description="4-aspartylphosphate" evidence="3">
    <location>
        <position position="118"/>
    </location>
</feature>
<dbReference type="InterPro" id="IPR001789">
    <property type="entry name" value="Sig_transdc_resp-reg_receiver"/>
</dbReference>
<organism evidence="5 6">
    <name type="scientific">Xanthomonas oryzae pv. oryzae (strain KACC10331 / KXO85)</name>
    <dbReference type="NCBI Taxonomy" id="291331"/>
    <lineage>
        <taxon>Bacteria</taxon>
        <taxon>Pseudomonadati</taxon>
        <taxon>Pseudomonadota</taxon>
        <taxon>Gammaproteobacteria</taxon>
        <taxon>Lysobacterales</taxon>
        <taxon>Lysobacteraceae</taxon>
        <taxon>Xanthomonas</taxon>
    </lineage>
</organism>
<gene>
    <name evidence="5" type="primary">pilG</name>
    <name evidence="5" type="ordered locus">XOO1746</name>
</gene>
<dbReference type="PANTHER" id="PTHR44591:SF14">
    <property type="entry name" value="PROTEIN PILG"/>
    <property type="match status" value="1"/>
</dbReference>
<dbReference type="KEGG" id="xoo:XOO1746"/>
<dbReference type="SMART" id="SM00448">
    <property type="entry name" value="REC"/>
    <property type="match status" value="1"/>
</dbReference>
<accession>Q5H221</accession>
<evidence type="ECO:0000259" key="4">
    <source>
        <dbReference type="PROSITE" id="PS50110"/>
    </source>
</evidence>
<evidence type="ECO:0000313" key="5">
    <source>
        <dbReference type="EMBL" id="AAW75000.1"/>
    </source>
</evidence>
<dbReference type="Gene3D" id="3.40.50.2300">
    <property type="match status" value="1"/>
</dbReference>
<dbReference type="EMBL" id="AE013598">
    <property type="protein sequence ID" value="AAW75000.1"/>
    <property type="molecule type" value="Genomic_DNA"/>
</dbReference>
<feature type="domain" description="Response regulatory" evidence="4">
    <location>
        <begin position="69"/>
        <end position="185"/>
    </location>
</feature>
<dbReference type="STRING" id="291331.XOO1746"/>
<dbReference type="GO" id="GO:0000160">
    <property type="term" value="P:phosphorelay signal transduction system"/>
    <property type="evidence" value="ECO:0007669"/>
    <property type="project" value="UniProtKB-KW"/>
</dbReference>
<dbReference type="PROSITE" id="PS50110">
    <property type="entry name" value="RESPONSE_REGULATORY"/>
    <property type="match status" value="1"/>
</dbReference>